<evidence type="ECO:0000256" key="1">
    <source>
        <dbReference type="ARBA" id="ARBA00004167"/>
    </source>
</evidence>
<comment type="subcellular location">
    <subcellularLocation>
        <location evidence="1">Membrane</location>
        <topology evidence="1">Single-pass membrane protein</topology>
    </subcellularLocation>
</comment>
<gene>
    <name evidence="5" type="ORF">M569_12553</name>
</gene>
<evidence type="ECO:0000259" key="4">
    <source>
        <dbReference type="Pfam" id="PF13947"/>
    </source>
</evidence>
<dbReference type="GO" id="GO:0030247">
    <property type="term" value="F:polysaccharide binding"/>
    <property type="evidence" value="ECO:0007669"/>
    <property type="project" value="InterPro"/>
</dbReference>
<dbReference type="PANTHER" id="PTHR33355">
    <property type="entry name" value="WALL-ASSOCIATED RECEPTOR KINASE CARBOXY-TERMINAL PROTEIN-RELATED"/>
    <property type="match status" value="1"/>
</dbReference>
<sequence length="295" mass="31761">MAMSSCIFFFFLFSLAVGDSYSSICRSVCGNLTVAYPFGLRPGCGHRAFRDLLYCINDVLMLHIPSGSYRVLDIDYPYDALVLHDPHISDCGSIVLGGRANGFVVEPWRADYLTPSPDNVFMLIACSTRSSSSSRNCSRVGGGGMVGCAGYYGCPAWDIIRPKSSGYDDGSECCAVSNVKSVNLTELDCQGYSSAYSVAPVRERRPENWSYGILVKYYYRSGGSDGDDPFFSCPACEATGGSCGYQAAGGNGVCLCGSRNSTSDCDSAGSPQEFPLLKLTSRNKLKTQLVFLSRS</sequence>
<evidence type="ECO:0000256" key="2">
    <source>
        <dbReference type="ARBA" id="ARBA00022729"/>
    </source>
</evidence>
<name>S8DR02_9LAMI</name>
<dbReference type="Proteomes" id="UP000015453">
    <property type="component" value="Unassembled WGS sequence"/>
</dbReference>
<dbReference type="InterPro" id="IPR025287">
    <property type="entry name" value="WAK_GUB"/>
</dbReference>
<dbReference type="Pfam" id="PF13947">
    <property type="entry name" value="GUB_WAK_bind"/>
    <property type="match status" value="1"/>
</dbReference>
<organism evidence="5 6">
    <name type="scientific">Genlisea aurea</name>
    <dbReference type="NCBI Taxonomy" id="192259"/>
    <lineage>
        <taxon>Eukaryota</taxon>
        <taxon>Viridiplantae</taxon>
        <taxon>Streptophyta</taxon>
        <taxon>Embryophyta</taxon>
        <taxon>Tracheophyta</taxon>
        <taxon>Spermatophyta</taxon>
        <taxon>Magnoliopsida</taxon>
        <taxon>eudicotyledons</taxon>
        <taxon>Gunneridae</taxon>
        <taxon>Pentapetalae</taxon>
        <taxon>asterids</taxon>
        <taxon>lamiids</taxon>
        <taxon>Lamiales</taxon>
        <taxon>Lentibulariaceae</taxon>
        <taxon>Genlisea</taxon>
    </lineage>
</organism>
<comment type="caution">
    <text evidence="5">The sequence shown here is derived from an EMBL/GenBank/DDBJ whole genome shotgun (WGS) entry which is preliminary data.</text>
</comment>
<feature type="domain" description="Wall-associated receptor kinase galacturonan-binding" evidence="4">
    <location>
        <begin position="25"/>
        <end position="81"/>
    </location>
</feature>
<keyword evidence="6" id="KW-1185">Reference proteome</keyword>
<dbReference type="PANTHER" id="PTHR33355:SF3">
    <property type="entry name" value="WALL-ASSOCIATED RECEPTOR KINASE GALACTURONAN-BINDING PROTEIN"/>
    <property type="match status" value="1"/>
</dbReference>
<accession>S8DR02</accession>
<dbReference type="AlphaFoldDB" id="S8DR02"/>
<proteinExistence type="predicted"/>
<reference evidence="5 6" key="1">
    <citation type="journal article" date="2013" name="BMC Genomics">
        <title>The miniature genome of a carnivorous plant Genlisea aurea contains a low number of genes and short non-coding sequences.</title>
        <authorList>
            <person name="Leushkin E.V."/>
            <person name="Sutormin R.A."/>
            <person name="Nabieva E.R."/>
            <person name="Penin A.A."/>
            <person name="Kondrashov A.S."/>
            <person name="Logacheva M.D."/>
        </authorList>
    </citation>
    <scope>NUCLEOTIDE SEQUENCE [LARGE SCALE GENOMIC DNA]</scope>
</reference>
<evidence type="ECO:0000256" key="3">
    <source>
        <dbReference type="SAM" id="SignalP"/>
    </source>
</evidence>
<dbReference type="EMBL" id="AUSU01006284">
    <property type="protein sequence ID" value="EPS62242.1"/>
    <property type="molecule type" value="Genomic_DNA"/>
</dbReference>
<protein>
    <recommendedName>
        <fullName evidence="4">Wall-associated receptor kinase galacturonan-binding domain-containing protein</fullName>
    </recommendedName>
</protein>
<dbReference type="OrthoDB" id="1859308at2759"/>
<keyword evidence="2 3" id="KW-0732">Signal</keyword>
<evidence type="ECO:0000313" key="5">
    <source>
        <dbReference type="EMBL" id="EPS62242.1"/>
    </source>
</evidence>
<feature type="chain" id="PRO_5004549821" description="Wall-associated receptor kinase galacturonan-binding domain-containing protein" evidence="3">
    <location>
        <begin position="19"/>
        <end position="295"/>
    </location>
</feature>
<feature type="signal peptide" evidence="3">
    <location>
        <begin position="1"/>
        <end position="18"/>
    </location>
</feature>
<dbReference type="GO" id="GO:0016020">
    <property type="term" value="C:membrane"/>
    <property type="evidence" value="ECO:0007669"/>
    <property type="project" value="UniProtKB-SubCell"/>
</dbReference>
<evidence type="ECO:0000313" key="6">
    <source>
        <dbReference type="Proteomes" id="UP000015453"/>
    </source>
</evidence>